<dbReference type="GeneID" id="6753001"/>
<proteinExistence type="predicted"/>
<dbReference type="InterPro" id="IPR011009">
    <property type="entry name" value="Kinase-like_dom_sf"/>
</dbReference>
<dbReference type="AlphaFoldDB" id="B3RU67"/>
<feature type="compositionally biased region" description="Polar residues" evidence="1">
    <location>
        <begin position="238"/>
        <end position="248"/>
    </location>
</feature>
<sequence length="320" mass="36393">MGKVKKILVVSKSNKDLGLTRQAMSHVTSTNLIPWNRPTVDFINNVAIVSTVKVANEYSNLGFISYNTNEIEKWLHHINILTHIQEHLQCENIIQYIWSHKTELIKLPQALNELLCHRLKSKLLICFEIFDEYIKVDAARNLFPLSPSTLYYLIQDLATAFRHLHSIGISYGQEITVGSLLWTKSSQGVLVPFLYNFSKSKLWKFAKDENELEVSRNNDIRYFIDFMSELIQSSSKYQSHCTDNGNKPSSSNNDENDSINSVNMENIQSSKLSAFLQQLNANSGTWTSFDEILDALGSFGICHESESLIPQPESKAAVIQ</sequence>
<dbReference type="Proteomes" id="UP000009022">
    <property type="component" value="Unassembled WGS sequence"/>
</dbReference>
<dbReference type="KEGG" id="tad:TRIADDRAFT_55174"/>
<evidence type="ECO:0000256" key="1">
    <source>
        <dbReference type="SAM" id="MobiDB-lite"/>
    </source>
</evidence>
<dbReference type="RefSeq" id="XP_002111318.1">
    <property type="nucleotide sequence ID" value="XM_002111282.1"/>
</dbReference>
<feature type="compositionally biased region" description="Low complexity" evidence="1">
    <location>
        <begin position="249"/>
        <end position="260"/>
    </location>
</feature>
<dbReference type="CTD" id="6753001"/>
<gene>
    <name evidence="2" type="ORF">TRIADDRAFT_55174</name>
</gene>
<dbReference type="EMBL" id="DS985244">
    <property type="protein sequence ID" value="EDV25285.1"/>
    <property type="molecule type" value="Genomic_DNA"/>
</dbReference>
<evidence type="ECO:0000313" key="3">
    <source>
        <dbReference type="Proteomes" id="UP000009022"/>
    </source>
</evidence>
<protein>
    <recommendedName>
        <fullName evidence="4">Protein kinase domain-containing protein</fullName>
    </recommendedName>
</protein>
<organism evidence="2 3">
    <name type="scientific">Trichoplax adhaerens</name>
    <name type="common">Trichoplax reptans</name>
    <dbReference type="NCBI Taxonomy" id="10228"/>
    <lineage>
        <taxon>Eukaryota</taxon>
        <taxon>Metazoa</taxon>
        <taxon>Placozoa</taxon>
        <taxon>Uniplacotomia</taxon>
        <taxon>Trichoplacea</taxon>
        <taxon>Trichoplacidae</taxon>
        <taxon>Trichoplax</taxon>
    </lineage>
</organism>
<feature type="region of interest" description="Disordered" evidence="1">
    <location>
        <begin position="238"/>
        <end position="260"/>
    </location>
</feature>
<name>B3RU67_TRIAD</name>
<keyword evidence="3" id="KW-1185">Reference proteome</keyword>
<dbReference type="SUPFAM" id="SSF56112">
    <property type="entry name" value="Protein kinase-like (PK-like)"/>
    <property type="match status" value="1"/>
</dbReference>
<reference evidence="2 3" key="1">
    <citation type="journal article" date="2008" name="Nature">
        <title>The Trichoplax genome and the nature of placozoans.</title>
        <authorList>
            <person name="Srivastava M."/>
            <person name="Begovic E."/>
            <person name="Chapman J."/>
            <person name="Putnam N.H."/>
            <person name="Hellsten U."/>
            <person name="Kawashima T."/>
            <person name="Kuo A."/>
            <person name="Mitros T."/>
            <person name="Salamov A."/>
            <person name="Carpenter M.L."/>
            <person name="Signorovitch A.Y."/>
            <person name="Moreno M.A."/>
            <person name="Kamm K."/>
            <person name="Grimwood J."/>
            <person name="Schmutz J."/>
            <person name="Shapiro H."/>
            <person name="Grigoriev I.V."/>
            <person name="Buss L.W."/>
            <person name="Schierwater B."/>
            <person name="Dellaporta S.L."/>
            <person name="Rokhsar D.S."/>
        </authorList>
    </citation>
    <scope>NUCLEOTIDE SEQUENCE [LARGE SCALE GENOMIC DNA]</scope>
    <source>
        <strain evidence="2 3">Grell-BS-1999</strain>
    </source>
</reference>
<dbReference type="InParanoid" id="B3RU67"/>
<evidence type="ECO:0008006" key="4">
    <source>
        <dbReference type="Google" id="ProtNLM"/>
    </source>
</evidence>
<accession>B3RU67</accession>
<dbReference type="HOGENOM" id="CLU_869683_0_0_1"/>
<evidence type="ECO:0000313" key="2">
    <source>
        <dbReference type="EMBL" id="EDV25285.1"/>
    </source>
</evidence>